<protein>
    <submittedName>
        <fullName evidence="2">Uncharacterized protein</fullName>
    </submittedName>
</protein>
<comment type="caution">
    <text evidence="2">The sequence shown here is derived from an EMBL/GenBank/DDBJ whole genome shotgun (WGS) entry which is preliminary data.</text>
</comment>
<organism evidence="2 3">
    <name type="scientific">Rhodofomes roseus</name>
    <dbReference type="NCBI Taxonomy" id="34475"/>
    <lineage>
        <taxon>Eukaryota</taxon>
        <taxon>Fungi</taxon>
        <taxon>Dikarya</taxon>
        <taxon>Basidiomycota</taxon>
        <taxon>Agaricomycotina</taxon>
        <taxon>Agaricomycetes</taxon>
        <taxon>Polyporales</taxon>
        <taxon>Rhodofomes</taxon>
    </lineage>
</organism>
<dbReference type="GeneID" id="72002366"/>
<evidence type="ECO:0000313" key="2">
    <source>
        <dbReference type="EMBL" id="KAH9835832.1"/>
    </source>
</evidence>
<feature type="region of interest" description="Disordered" evidence="1">
    <location>
        <begin position="1"/>
        <end position="80"/>
    </location>
</feature>
<dbReference type="EMBL" id="JADCUA010000012">
    <property type="protein sequence ID" value="KAH9835832.1"/>
    <property type="molecule type" value="Genomic_DNA"/>
</dbReference>
<feature type="compositionally biased region" description="Polar residues" evidence="1">
    <location>
        <begin position="186"/>
        <end position="196"/>
    </location>
</feature>
<dbReference type="RefSeq" id="XP_047778209.1">
    <property type="nucleotide sequence ID" value="XM_047921634.1"/>
</dbReference>
<feature type="compositionally biased region" description="Basic and acidic residues" evidence="1">
    <location>
        <begin position="173"/>
        <end position="185"/>
    </location>
</feature>
<proteinExistence type="predicted"/>
<feature type="region of interest" description="Disordered" evidence="1">
    <location>
        <begin position="760"/>
        <end position="835"/>
    </location>
</feature>
<feature type="compositionally biased region" description="Low complexity" evidence="1">
    <location>
        <begin position="109"/>
        <end position="126"/>
    </location>
</feature>
<accession>A0ABQ8KE58</accession>
<feature type="region of interest" description="Disordered" evidence="1">
    <location>
        <begin position="105"/>
        <end position="202"/>
    </location>
</feature>
<name>A0ABQ8KE58_9APHY</name>
<evidence type="ECO:0000313" key="3">
    <source>
        <dbReference type="Proteomes" id="UP000814176"/>
    </source>
</evidence>
<gene>
    <name evidence="2" type="ORF">C8Q71DRAFT_724410</name>
</gene>
<feature type="compositionally biased region" description="Gly residues" evidence="1">
    <location>
        <begin position="802"/>
        <end position="811"/>
    </location>
</feature>
<evidence type="ECO:0000256" key="1">
    <source>
        <dbReference type="SAM" id="MobiDB-lite"/>
    </source>
</evidence>
<feature type="region of interest" description="Disordered" evidence="1">
    <location>
        <begin position="331"/>
        <end position="378"/>
    </location>
</feature>
<feature type="compositionally biased region" description="Pro residues" evidence="1">
    <location>
        <begin position="337"/>
        <end position="347"/>
    </location>
</feature>
<dbReference type="Proteomes" id="UP000814176">
    <property type="component" value="Unassembled WGS sequence"/>
</dbReference>
<feature type="region of interest" description="Disordered" evidence="1">
    <location>
        <begin position="403"/>
        <end position="434"/>
    </location>
</feature>
<keyword evidence="3" id="KW-1185">Reference proteome</keyword>
<feature type="compositionally biased region" description="Polar residues" evidence="1">
    <location>
        <begin position="25"/>
        <end position="51"/>
    </location>
</feature>
<feature type="compositionally biased region" description="Low complexity" evidence="1">
    <location>
        <begin position="415"/>
        <end position="425"/>
    </location>
</feature>
<reference evidence="2 3" key="1">
    <citation type="journal article" date="2021" name="Environ. Microbiol.">
        <title>Gene family expansions and transcriptome signatures uncover fungal adaptations to wood decay.</title>
        <authorList>
            <person name="Hage H."/>
            <person name="Miyauchi S."/>
            <person name="Viragh M."/>
            <person name="Drula E."/>
            <person name="Min B."/>
            <person name="Chaduli D."/>
            <person name="Navarro D."/>
            <person name="Favel A."/>
            <person name="Norest M."/>
            <person name="Lesage-Meessen L."/>
            <person name="Balint B."/>
            <person name="Merenyi Z."/>
            <person name="de Eugenio L."/>
            <person name="Morin E."/>
            <person name="Martinez A.T."/>
            <person name="Baldrian P."/>
            <person name="Stursova M."/>
            <person name="Martinez M.J."/>
            <person name="Novotny C."/>
            <person name="Magnuson J.K."/>
            <person name="Spatafora J.W."/>
            <person name="Maurice S."/>
            <person name="Pangilinan J."/>
            <person name="Andreopoulos W."/>
            <person name="LaButti K."/>
            <person name="Hundley H."/>
            <person name="Na H."/>
            <person name="Kuo A."/>
            <person name="Barry K."/>
            <person name="Lipzen A."/>
            <person name="Henrissat B."/>
            <person name="Riley R."/>
            <person name="Ahrendt S."/>
            <person name="Nagy L.G."/>
            <person name="Grigoriev I.V."/>
            <person name="Martin F."/>
            <person name="Rosso M.N."/>
        </authorList>
    </citation>
    <scope>NUCLEOTIDE SEQUENCE [LARGE SCALE GENOMIC DNA]</scope>
    <source>
        <strain evidence="2 3">CIRM-BRFM 1785</strain>
    </source>
</reference>
<sequence>MHPSAFQRVATPRSAMASLPATDDFPSQYQTRPLTAQGVTSSMQHTEQIATSRDDALTGPGRPGSASFADVTAGRRSASPRLDTELDATATLPAVAQVVLIPGDHGAPETELAPASAPTPAAGLGPAPTPVPAEDGWVQPSPNPETVDPSYRNHPATSPQILPGPALPTHLHPSADVDWDARDESSWNQPNFQTSLRWDDGVGQHFPARDQRVAAGSDDGSYGAPSLDEAIRNLPPSLEASFFDPPAVVMARMMDEVPQGPPLAAPTPQLQHPVPIRPSAPAPMPTLPDDTSTFAAPWARHPEQTNSFEQHSYNTFHASLRQTGPEILVDVTTNVHPPHPTPKPPFTPTGAPEGTAGPSRLPEAPSTPRHASHRDDRALSRASVLSYVAIQRGTQPAPIDVDAMDVDEAPPAPAGQPAYQAHAPQRPAPAPAAAPHRAAARPIFHHPLLDDQNIIAGPLAPSGIDWLNADYTRAPPDGWKTIQFLSLRDVLKGQDPQQAKRWREIARLHRCVLVQIAACGAGNNDPAGWQRVTLLKEMCLVLLGVGRHQFLGPQAEDGAPSGDNVPPYFILIKDLTPVQQATMLGWVWKSSKWLSANFIPFPTPLPTYLATWEGATAFASLGPEDVEDMLAAGFQRDPLLSATVRAITNDKQSGAAGKWGDTPTAHAFHSTVNSIRVRVLGRLWGRDNDLAPLYVMYCDPPTADPREWEDFRDVVRAHSFGVDGGRSPDLFRDDVECRICHSADHSVGLCDLDEVEGWNGPRRDLFSTTPPKEPRGNKGKQRGGKQPSQGRGGRGRGRGGRGGRGGGGGRAASGQSLDPATKAALLRSARGNGRR</sequence>